<reference evidence="7 8" key="2">
    <citation type="journal article" date="2019" name="Nat. Med.">
        <title>A library of human gut bacterial isolates paired with longitudinal multiomics data enables mechanistic microbiome research.</title>
        <authorList>
            <person name="Poyet M."/>
            <person name="Groussin M."/>
            <person name="Gibbons S.M."/>
            <person name="Avila-Pacheco J."/>
            <person name="Jiang X."/>
            <person name="Kearney S.M."/>
            <person name="Perrotta A.R."/>
            <person name="Berdy B."/>
            <person name="Zhao S."/>
            <person name="Lieberman T.D."/>
            <person name="Swanson P.K."/>
            <person name="Smith M."/>
            <person name="Roesemann S."/>
            <person name="Alexander J.E."/>
            <person name="Rich S.A."/>
            <person name="Livny J."/>
            <person name="Vlamakis H."/>
            <person name="Clish C."/>
            <person name="Bullock K."/>
            <person name="Deik A."/>
            <person name="Scott J."/>
            <person name="Pierce K.A."/>
            <person name="Xavier R.J."/>
            <person name="Alm E.J."/>
        </authorList>
    </citation>
    <scope>NUCLEOTIDE SEQUENCE [LARGE SCALE GENOMIC DNA]</scope>
    <source>
        <strain evidence="5 8">BIOML-A2</strain>
        <strain evidence="4 7">BIOML-A6</strain>
    </source>
</reference>
<feature type="transmembrane region" description="Helical" evidence="1">
    <location>
        <begin position="167"/>
        <end position="185"/>
    </location>
</feature>
<dbReference type="InterPro" id="IPR000326">
    <property type="entry name" value="PAP2/HPO"/>
</dbReference>
<feature type="domain" description="Phosphatidic acid phosphatase type 2/haloperoxidase" evidence="2">
    <location>
        <begin position="63"/>
        <end position="182"/>
    </location>
</feature>
<evidence type="ECO:0000313" key="4">
    <source>
        <dbReference type="EMBL" id="KAA5227890.1"/>
    </source>
</evidence>
<name>A0A174E2P1_9BACE</name>
<dbReference type="PANTHER" id="PTHR14969">
    <property type="entry name" value="SPHINGOSINE-1-PHOSPHATE PHOSPHOHYDROLASE"/>
    <property type="match status" value="1"/>
</dbReference>
<keyword evidence="1" id="KW-0472">Membrane</keyword>
<feature type="transmembrane region" description="Helical" evidence="1">
    <location>
        <begin position="31"/>
        <end position="54"/>
    </location>
</feature>
<dbReference type="SUPFAM" id="SSF48317">
    <property type="entry name" value="Acid phosphatase/Vanadium-dependent haloperoxidase"/>
    <property type="match status" value="1"/>
</dbReference>
<dbReference type="AlphaFoldDB" id="A0A174E2P1"/>
<dbReference type="PANTHER" id="PTHR14969:SF13">
    <property type="entry name" value="AT30094P"/>
    <property type="match status" value="1"/>
</dbReference>
<sequence length="229" mass="26241">MVHTDIIQYLSEIDTNVFLYFNGIHSPFWDYFMTSFTGKIIWVPMYATILYILLKNFHWKAALCYVAAIALIITFADQMCSSIIRPVVARLRPSNPESPIVDMVYIVNNYRGGSYGFPSCHAANSFGLAMYVVFMFRKRWLSIFIIVWAFCNCYTRVYLGVHYPGDLLVGGIIGGFGGWLFATIAHKATIYLEPSTRMKRKELKQWSVTIYVGLLTVLGIIIYSTIKSW</sequence>
<evidence type="ECO:0000313" key="5">
    <source>
        <dbReference type="EMBL" id="KAA5254154.1"/>
    </source>
</evidence>
<protein>
    <submittedName>
        <fullName evidence="3">PAP2 superfamily</fullName>
    </submittedName>
    <submittedName>
        <fullName evidence="4">Phosphatase PAP2 family protein</fullName>
    </submittedName>
</protein>
<evidence type="ECO:0000313" key="8">
    <source>
        <dbReference type="Proteomes" id="UP000440198"/>
    </source>
</evidence>
<dbReference type="EMBL" id="VWAG01000038">
    <property type="protein sequence ID" value="KAA5254154.1"/>
    <property type="molecule type" value="Genomic_DNA"/>
</dbReference>
<keyword evidence="8" id="KW-1185">Reference proteome</keyword>
<feature type="transmembrane region" description="Helical" evidence="1">
    <location>
        <begin position="115"/>
        <end position="134"/>
    </location>
</feature>
<feature type="transmembrane region" description="Helical" evidence="1">
    <location>
        <begin position="141"/>
        <end position="161"/>
    </location>
</feature>
<feature type="transmembrane region" description="Helical" evidence="1">
    <location>
        <begin position="206"/>
        <end position="226"/>
    </location>
</feature>
<dbReference type="InterPro" id="IPR036938">
    <property type="entry name" value="PAP2/HPO_sf"/>
</dbReference>
<dbReference type="Proteomes" id="UP000440198">
    <property type="component" value="Unassembled WGS sequence"/>
</dbReference>
<dbReference type="SMART" id="SM00014">
    <property type="entry name" value="acidPPc"/>
    <property type="match status" value="1"/>
</dbReference>
<dbReference type="CDD" id="cd03395">
    <property type="entry name" value="PAP2_like_4"/>
    <property type="match status" value="1"/>
</dbReference>
<keyword evidence="1" id="KW-1133">Transmembrane helix</keyword>
<reference evidence="3 6" key="1">
    <citation type="submission" date="2015-09" db="EMBL/GenBank/DDBJ databases">
        <authorList>
            <consortium name="Pathogen Informatics"/>
        </authorList>
    </citation>
    <scope>NUCLEOTIDE SEQUENCE [LARGE SCALE GENOMIC DNA]</scope>
    <source>
        <strain evidence="3 6">2789STDY5608840</strain>
    </source>
</reference>
<evidence type="ECO:0000313" key="7">
    <source>
        <dbReference type="Proteomes" id="UP000421791"/>
    </source>
</evidence>
<dbReference type="Proteomes" id="UP000095517">
    <property type="component" value="Unassembled WGS sequence"/>
</dbReference>
<dbReference type="RefSeq" id="WP_007748588.1">
    <property type="nucleotide sequence ID" value="NZ_CABIXA010000008.1"/>
</dbReference>
<keyword evidence="1" id="KW-0812">Transmembrane</keyword>
<evidence type="ECO:0000259" key="2">
    <source>
        <dbReference type="SMART" id="SM00014"/>
    </source>
</evidence>
<dbReference type="EMBL" id="VWAK01000041">
    <property type="protein sequence ID" value="KAA5227890.1"/>
    <property type="molecule type" value="Genomic_DNA"/>
</dbReference>
<dbReference type="GeneID" id="92989859"/>
<dbReference type="Pfam" id="PF01569">
    <property type="entry name" value="PAP2"/>
    <property type="match status" value="1"/>
</dbReference>
<evidence type="ECO:0000313" key="3">
    <source>
        <dbReference type="EMBL" id="CUO32162.1"/>
    </source>
</evidence>
<gene>
    <name evidence="3" type="ORF">ERS852397_01778</name>
    <name evidence="5" type="ORF">F2Z09_16535</name>
    <name evidence="4" type="ORF">F2Z22_18210</name>
</gene>
<dbReference type="Proteomes" id="UP000421791">
    <property type="component" value="Unassembled WGS sequence"/>
</dbReference>
<proteinExistence type="predicted"/>
<evidence type="ECO:0000256" key="1">
    <source>
        <dbReference type="SAM" id="Phobius"/>
    </source>
</evidence>
<organism evidence="3 6">
    <name type="scientific">Bacteroides finegoldii</name>
    <dbReference type="NCBI Taxonomy" id="338188"/>
    <lineage>
        <taxon>Bacteria</taxon>
        <taxon>Pseudomonadati</taxon>
        <taxon>Bacteroidota</taxon>
        <taxon>Bacteroidia</taxon>
        <taxon>Bacteroidales</taxon>
        <taxon>Bacteroidaceae</taxon>
        <taxon>Bacteroides</taxon>
    </lineage>
</organism>
<dbReference type="EMBL" id="CYZH01000008">
    <property type="protein sequence ID" value="CUO32162.1"/>
    <property type="molecule type" value="Genomic_DNA"/>
</dbReference>
<evidence type="ECO:0000313" key="6">
    <source>
        <dbReference type="Proteomes" id="UP000095517"/>
    </source>
</evidence>
<dbReference type="Gene3D" id="1.20.144.10">
    <property type="entry name" value="Phosphatidic acid phosphatase type 2/haloperoxidase"/>
    <property type="match status" value="1"/>
</dbReference>
<dbReference type="STRING" id="338188.ERS852397_01778"/>
<feature type="transmembrane region" description="Helical" evidence="1">
    <location>
        <begin position="61"/>
        <end position="84"/>
    </location>
</feature>
<accession>A0A174E2P1</accession>